<keyword evidence="2" id="KW-0575">Peroxidase</keyword>
<dbReference type="GO" id="GO:0051920">
    <property type="term" value="F:peroxiredoxin activity"/>
    <property type="evidence" value="ECO:0007669"/>
    <property type="project" value="InterPro"/>
</dbReference>
<organism evidence="2 3">
    <name type="scientific">Armatimonas rosea</name>
    <dbReference type="NCBI Taxonomy" id="685828"/>
    <lineage>
        <taxon>Bacteria</taxon>
        <taxon>Bacillati</taxon>
        <taxon>Armatimonadota</taxon>
        <taxon>Armatimonadia</taxon>
        <taxon>Armatimonadales</taxon>
        <taxon>Armatimonadaceae</taxon>
        <taxon>Armatimonas</taxon>
    </lineage>
</organism>
<protein>
    <submittedName>
        <fullName evidence="2">AhpD family alkylhydroperoxidase</fullName>
    </submittedName>
</protein>
<evidence type="ECO:0000259" key="1">
    <source>
        <dbReference type="Pfam" id="PF02627"/>
    </source>
</evidence>
<keyword evidence="3" id="KW-1185">Reference proteome</keyword>
<comment type="caution">
    <text evidence="2">The sequence shown here is derived from an EMBL/GenBank/DDBJ whole genome shotgun (WGS) entry which is preliminary data.</text>
</comment>
<gene>
    <name evidence="2" type="ORF">HNQ39_004390</name>
</gene>
<proteinExistence type="predicted"/>
<feature type="domain" description="Carboxymuconolactone decarboxylase-like" evidence="1">
    <location>
        <begin position="247"/>
        <end position="306"/>
    </location>
</feature>
<dbReference type="SUPFAM" id="SSF69118">
    <property type="entry name" value="AhpD-like"/>
    <property type="match status" value="2"/>
</dbReference>
<dbReference type="RefSeq" id="WP_184201839.1">
    <property type="nucleotide sequence ID" value="NZ_JACHGW010000004.1"/>
</dbReference>
<evidence type="ECO:0000313" key="3">
    <source>
        <dbReference type="Proteomes" id="UP000520814"/>
    </source>
</evidence>
<dbReference type="EMBL" id="JACHGW010000004">
    <property type="protein sequence ID" value="MBB6052569.1"/>
    <property type="molecule type" value="Genomic_DNA"/>
</dbReference>
<dbReference type="PANTHER" id="PTHR34846">
    <property type="entry name" value="4-CARBOXYMUCONOLACTONE DECARBOXYLASE FAMILY PROTEIN (AFU_ORTHOLOGUE AFUA_6G11590)"/>
    <property type="match status" value="1"/>
</dbReference>
<reference evidence="2 3" key="1">
    <citation type="submission" date="2020-08" db="EMBL/GenBank/DDBJ databases">
        <title>Genomic Encyclopedia of Type Strains, Phase IV (KMG-IV): sequencing the most valuable type-strain genomes for metagenomic binning, comparative biology and taxonomic classification.</title>
        <authorList>
            <person name="Goeker M."/>
        </authorList>
    </citation>
    <scope>NUCLEOTIDE SEQUENCE [LARGE SCALE GENOMIC DNA]</scope>
    <source>
        <strain evidence="2 3">DSM 23562</strain>
    </source>
</reference>
<dbReference type="AlphaFoldDB" id="A0A7W9SUP9"/>
<dbReference type="Gene3D" id="1.20.1290.10">
    <property type="entry name" value="AhpD-like"/>
    <property type="match status" value="2"/>
</dbReference>
<dbReference type="InterPro" id="IPR029032">
    <property type="entry name" value="AhpD-like"/>
</dbReference>
<keyword evidence="2" id="KW-0560">Oxidoreductase</keyword>
<dbReference type="Pfam" id="PF02627">
    <property type="entry name" value="CMD"/>
    <property type="match status" value="1"/>
</dbReference>
<dbReference type="PANTHER" id="PTHR34846:SF5">
    <property type="entry name" value="CARBOXYMUCONOLACTONE DECARBOXYLASE-LIKE DOMAIN-CONTAINING PROTEIN"/>
    <property type="match status" value="1"/>
</dbReference>
<accession>A0A7W9SUP9</accession>
<sequence>MPQSAVFPLNPSFTSEPADSLEAAGRVPDYLLATAGVSPEAAVRLAKLVRVVLFGGTLPASLKLAMGSQITQQCQARYAQAHVQRLAKAVGGSDPRTALAVRYATDLTRDVHGVSDETFNLVNTRFNDAQVIELTMVTCFFNYFARLTIGLGVTPEPWLATTAPKPPVQSISELTVARVALASDAELAMGSSLLERAKNPAASGLGIAIANSQRAMVRVPDLHEAWMGGGGTPRPAGSPAPPAIVPRTTMLQVSLAVSQANGCRYCVLHQVQGLRRQGVEVGKLLALQKSDAALSPDEKAAVDFARKLTKTPGALTEADRLALQKSFPGPAAFEVLHQTCRFAFMNRFTDGLRLPSEDEAVKTYREVYGQDFPEKRKN</sequence>
<name>A0A7W9SUP9_ARMRO</name>
<dbReference type="InterPro" id="IPR003779">
    <property type="entry name" value="CMD-like"/>
</dbReference>
<evidence type="ECO:0000313" key="2">
    <source>
        <dbReference type="EMBL" id="MBB6052569.1"/>
    </source>
</evidence>
<dbReference type="Proteomes" id="UP000520814">
    <property type="component" value="Unassembled WGS sequence"/>
</dbReference>